<dbReference type="AlphaFoldDB" id="A0A453JLD6"/>
<evidence type="ECO:0000256" key="1">
    <source>
        <dbReference type="SAM" id="Phobius"/>
    </source>
</evidence>
<keyword evidence="3" id="KW-1185">Reference proteome</keyword>
<reference evidence="3" key="1">
    <citation type="journal article" date="2014" name="Science">
        <title>Ancient hybridizations among the ancestral genomes of bread wheat.</title>
        <authorList>
            <consortium name="International Wheat Genome Sequencing Consortium,"/>
            <person name="Marcussen T."/>
            <person name="Sandve S.R."/>
            <person name="Heier L."/>
            <person name="Spannagl M."/>
            <person name="Pfeifer M."/>
            <person name="Jakobsen K.S."/>
            <person name="Wulff B.B."/>
            <person name="Steuernagel B."/>
            <person name="Mayer K.F."/>
            <person name="Olsen O.A."/>
        </authorList>
    </citation>
    <scope>NUCLEOTIDE SEQUENCE [LARGE SCALE GENOMIC DNA]</scope>
    <source>
        <strain evidence="3">cv. AL8/78</strain>
    </source>
</reference>
<keyword evidence="1" id="KW-0472">Membrane</keyword>
<proteinExistence type="predicted"/>
<dbReference type="Gramene" id="AET5Gv20108400.1">
    <property type="protein sequence ID" value="AET5Gv20108400.1"/>
    <property type="gene ID" value="AET5Gv20108400"/>
</dbReference>
<feature type="transmembrane region" description="Helical" evidence="1">
    <location>
        <begin position="45"/>
        <end position="65"/>
    </location>
</feature>
<name>A0A453JLD6_AEGTS</name>
<dbReference type="EnsemblPlants" id="AET5Gv20108400.1">
    <property type="protein sequence ID" value="AET5Gv20108400.1"/>
    <property type="gene ID" value="AET5Gv20108400"/>
</dbReference>
<accession>A0A453JLD6</accession>
<protein>
    <submittedName>
        <fullName evidence="2">Uncharacterized protein</fullName>
    </submittedName>
</protein>
<sequence>MSTPLELQGFNWISLEHDDGIGDRLKRLTIANNIGKPLCMAVLNFWFVSSLSILLIVSGTVYTIWIGRLPVLEQLSLRGVQWSWGAVSRVLSCAAEVKHLEMNIASCGDSDAREPFPEVDLAGFFNSHPKLRSQV</sequence>
<organism evidence="2 3">
    <name type="scientific">Aegilops tauschii subsp. strangulata</name>
    <name type="common">Goatgrass</name>
    <dbReference type="NCBI Taxonomy" id="200361"/>
    <lineage>
        <taxon>Eukaryota</taxon>
        <taxon>Viridiplantae</taxon>
        <taxon>Streptophyta</taxon>
        <taxon>Embryophyta</taxon>
        <taxon>Tracheophyta</taxon>
        <taxon>Spermatophyta</taxon>
        <taxon>Magnoliopsida</taxon>
        <taxon>Liliopsida</taxon>
        <taxon>Poales</taxon>
        <taxon>Poaceae</taxon>
        <taxon>BOP clade</taxon>
        <taxon>Pooideae</taxon>
        <taxon>Triticodae</taxon>
        <taxon>Triticeae</taxon>
        <taxon>Triticinae</taxon>
        <taxon>Aegilops</taxon>
    </lineage>
</organism>
<keyword evidence="1" id="KW-1133">Transmembrane helix</keyword>
<reference evidence="3" key="2">
    <citation type="journal article" date="2017" name="Nat. Plants">
        <title>The Aegilops tauschii genome reveals multiple impacts of transposons.</title>
        <authorList>
            <person name="Zhao G."/>
            <person name="Zou C."/>
            <person name="Li K."/>
            <person name="Wang K."/>
            <person name="Li T."/>
            <person name="Gao L."/>
            <person name="Zhang X."/>
            <person name="Wang H."/>
            <person name="Yang Z."/>
            <person name="Liu X."/>
            <person name="Jiang W."/>
            <person name="Mao L."/>
            <person name="Kong X."/>
            <person name="Jiao Y."/>
            <person name="Jia J."/>
        </authorList>
    </citation>
    <scope>NUCLEOTIDE SEQUENCE [LARGE SCALE GENOMIC DNA]</scope>
    <source>
        <strain evidence="3">cv. AL8/78</strain>
    </source>
</reference>
<dbReference type="Proteomes" id="UP000015105">
    <property type="component" value="Chromosome 5D"/>
</dbReference>
<reference evidence="2" key="5">
    <citation type="journal article" date="2021" name="G3 (Bethesda)">
        <title>Aegilops tauschii genome assembly Aet v5.0 features greater sequence contiguity and improved annotation.</title>
        <authorList>
            <person name="Wang L."/>
            <person name="Zhu T."/>
            <person name="Rodriguez J.C."/>
            <person name="Deal K.R."/>
            <person name="Dubcovsky J."/>
            <person name="McGuire P.E."/>
            <person name="Lux T."/>
            <person name="Spannagl M."/>
            <person name="Mayer K.F.X."/>
            <person name="Baldrich P."/>
            <person name="Meyers B.C."/>
            <person name="Huo N."/>
            <person name="Gu Y.Q."/>
            <person name="Zhou H."/>
            <person name="Devos K.M."/>
            <person name="Bennetzen J.L."/>
            <person name="Unver T."/>
            <person name="Budak H."/>
            <person name="Gulick P.J."/>
            <person name="Galiba G."/>
            <person name="Kalapos B."/>
            <person name="Nelson D.R."/>
            <person name="Li P."/>
            <person name="You F.M."/>
            <person name="Luo M.C."/>
            <person name="Dvorak J."/>
        </authorList>
    </citation>
    <scope>NUCLEOTIDE SEQUENCE [LARGE SCALE GENOMIC DNA]</scope>
    <source>
        <strain evidence="2">cv. AL8/78</strain>
    </source>
</reference>
<keyword evidence="1" id="KW-0812">Transmembrane</keyword>
<reference evidence="2" key="4">
    <citation type="submission" date="2019-03" db="UniProtKB">
        <authorList>
            <consortium name="EnsemblPlants"/>
        </authorList>
    </citation>
    <scope>IDENTIFICATION</scope>
</reference>
<evidence type="ECO:0000313" key="3">
    <source>
        <dbReference type="Proteomes" id="UP000015105"/>
    </source>
</evidence>
<evidence type="ECO:0000313" key="2">
    <source>
        <dbReference type="EnsemblPlants" id="AET5Gv20108400.1"/>
    </source>
</evidence>
<reference evidence="2" key="3">
    <citation type="journal article" date="2017" name="Nature">
        <title>Genome sequence of the progenitor of the wheat D genome Aegilops tauschii.</title>
        <authorList>
            <person name="Luo M.C."/>
            <person name="Gu Y.Q."/>
            <person name="Puiu D."/>
            <person name="Wang H."/>
            <person name="Twardziok S.O."/>
            <person name="Deal K.R."/>
            <person name="Huo N."/>
            <person name="Zhu T."/>
            <person name="Wang L."/>
            <person name="Wang Y."/>
            <person name="McGuire P.E."/>
            <person name="Liu S."/>
            <person name="Long H."/>
            <person name="Ramasamy R.K."/>
            <person name="Rodriguez J.C."/>
            <person name="Van S.L."/>
            <person name="Yuan L."/>
            <person name="Wang Z."/>
            <person name="Xia Z."/>
            <person name="Xiao L."/>
            <person name="Anderson O.D."/>
            <person name="Ouyang S."/>
            <person name="Liang Y."/>
            <person name="Zimin A.V."/>
            <person name="Pertea G."/>
            <person name="Qi P."/>
            <person name="Bennetzen J.L."/>
            <person name="Dai X."/>
            <person name="Dawson M.W."/>
            <person name="Muller H.G."/>
            <person name="Kugler K."/>
            <person name="Rivarola-Duarte L."/>
            <person name="Spannagl M."/>
            <person name="Mayer K.F.X."/>
            <person name="Lu F.H."/>
            <person name="Bevan M.W."/>
            <person name="Leroy P."/>
            <person name="Li P."/>
            <person name="You F.M."/>
            <person name="Sun Q."/>
            <person name="Liu Z."/>
            <person name="Lyons E."/>
            <person name="Wicker T."/>
            <person name="Salzberg S.L."/>
            <person name="Devos K.M."/>
            <person name="Dvorak J."/>
        </authorList>
    </citation>
    <scope>NUCLEOTIDE SEQUENCE [LARGE SCALE GENOMIC DNA]</scope>
    <source>
        <strain evidence="2">cv. AL8/78</strain>
    </source>
</reference>